<dbReference type="EMBL" id="JBHSSD010000008">
    <property type="protein sequence ID" value="MFC6163337.1"/>
    <property type="molecule type" value="Genomic_DNA"/>
</dbReference>
<dbReference type="RefSeq" id="WP_137639203.1">
    <property type="nucleotide sequence ID" value="NZ_BJDK01000004.1"/>
</dbReference>
<dbReference type="Pfam" id="PF01943">
    <property type="entry name" value="Polysacc_synt"/>
    <property type="match status" value="1"/>
</dbReference>
<feature type="transmembrane region" description="Helical" evidence="6">
    <location>
        <begin position="326"/>
        <end position="346"/>
    </location>
</feature>
<feature type="transmembrane region" description="Helical" evidence="6">
    <location>
        <begin position="377"/>
        <end position="396"/>
    </location>
</feature>
<feature type="transmembrane region" description="Helical" evidence="6">
    <location>
        <begin position="208"/>
        <end position="225"/>
    </location>
</feature>
<evidence type="ECO:0000256" key="2">
    <source>
        <dbReference type="ARBA" id="ARBA00022475"/>
    </source>
</evidence>
<feature type="transmembrane region" description="Helical" evidence="6">
    <location>
        <begin position="140"/>
        <end position="161"/>
    </location>
</feature>
<dbReference type="InterPro" id="IPR002797">
    <property type="entry name" value="Polysacc_synth"/>
</dbReference>
<dbReference type="Proteomes" id="UP001596253">
    <property type="component" value="Unassembled WGS sequence"/>
</dbReference>
<evidence type="ECO:0000256" key="5">
    <source>
        <dbReference type="ARBA" id="ARBA00023136"/>
    </source>
</evidence>
<comment type="subcellular location">
    <subcellularLocation>
        <location evidence="1">Cell membrane</location>
        <topology evidence="1">Multi-pass membrane protein</topology>
    </subcellularLocation>
</comment>
<feature type="transmembrane region" description="Helical" evidence="6">
    <location>
        <begin position="408"/>
        <end position="428"/>
    </location>
</feature>
<keyword evidence="3 6" id="KW-0812">Transmembrane</keyword>
<evidence type="ECO:0000313" key="7">
    <source>
        <dbReference type="EMBL" id="MFC6163337.1"/>
    </source>
</evidence>
<keyword evidence="2" id="KW-1003">Cell membrane</keyword>
<evidence type="ECO:0000256" key="4">
    <source>
        <dbReference type="ARBA" id="ARBA00022989"/>
    </source>
</evidence>
<dbReference type="PANTHER" id="PTHR30250:SF11">
    <property type="entry name" value="O-ANTIGEN TRANSPORTER-RELATED"/>
    <property type="match status" value="1"/>
</dbReference>
<feature type="transmembrane region" description="Helical" evidence="6">
    <location>
        <begin position="231"/>
        <end position="248"/>
    </location>
</feature>
<keyword evidence="8" id="KW-1185">Reference proteome</keyword>
<evidence type="ECO:0000256" key="1">
    <source>
        <dbReference type="ARBA" id="ARBA00004651"/>
    </source>
</evidence>
<name>A0ABW1R384_9LACO</name>
<feature type="transmembrane region" description="Helical" evidence="6">
    <location>
        <begin position="434"/>
        <end position="456"/>
    </location>
</feature>
<feature type="transmembrane region" description="Helical" evidence="6">
    <location>
        <begin position="291"/>
        <end position="314"/>
    </location>
</feature>
<evidence type="ECO:0000256" key="6">
    <source>
        <dbReference type="SAM" id="Phobius"/>
    </source>
</evidence>
<protein>
    <submittedName>
        <fullName evidence="7">Oligosaccharide flippase family protein</fullName>
    </submittedName>
</protein>
<proteinExistence type="predicted"/>
<feature type="transmembrane region" description="Helical" evidence="6">
    <location>
        <begin position="55"/>
        <end position="73"/>
    </location>
</feature>
<reference evidence="8" key="1">
    <citation type="journal article" date="2019" name="Int. J. Syst. Evol. Microbiol.">
        <title>The Global Catalogue of Microorganisms (GCM) 10K type strain sequencing project: providing services to taxonomists for standard genome sequencing and annotation.</title>
        <authorList>
            <consortium name="The Broad Institute Genomics Platform"/>
            <consortium name="The Broad Institute Genome Sequencing Center for Infectious Disease"/>
            <person name="Wu L."/>
            <person name="Ma J."/>
        </authorList>
    </citation>
    <scope>NUCLEOTIDE SEQUENCE [LARGE SCALE GENOMIC DNA]</scope>
    <source>
        <strain evidence="8">CCM 8932</strain>
    </source>
</reference>
<comment type="caution">
    <text evidence="7">The sequence shown here is derived from an EMBL/GenBank/DDBJ whole genome shotgun (WGS) entry which is preliminary data.</text>
</comment>
<feature type="transmembrane region" description="Helical" evidence="6">
    <location>
        <begin position="167"/>
        <end position="187"/>
    </location>
</feature>
<feature type="transmembrane region" description="Helical" evidence="6">
    <location>
        <begin position="111"/>
        <end position="128"/>
    </location>
</feature>
<organism evidence="7 8">
    <name type="scientific">Lactiplantibacillus dongliensis</name>
    <dbReference type="NCBI Taxonomy" id="2559919"/>
    <lineage>
        <taxon>Bacteria</taxon>
        <taxon>Bacillati</taxon>
        <taxon>Bacillota</taxon>
        <taxon>Bacilli</taxon>
        <taxon>Lactobacillales</taxon>
        <taxon>Lactobacillaceae</taxon>
        <taxon>Lactiplantibacillus</taxon>
    </lineage>
</organism>
<keyword evidence="5 6" id="KW-0472">Membrane</keyword>
<accession>A0ABW1R384</accession>
<keyword evidence="4 6" id="KW-1133">Transmembrane helix</keyword>
<feature type="transmembrane region" description="Helical" evidence="6">
    <location>
        <begin position="12"/>
        <end position="35"/>
    </location>
</feature>
<dbReference type="PANTHER" id="PTHR30250">
    <property type="entry name" value="PST FAMILY PREDICTED COLANIC ACID TRANSPORTER"/>
    <property type="match status" value="1"/>
</dbReference>
<evidence type="ECO:0000256" key="3">
    <source>
        <dbReference type="ARBA" id="ARBA00022692"/>
    </source>
</evidence>
<feature type="transmembrane region" description="Helical" evidence="6">
    <location>
        <begin position="85"/>
        <end position="105"/>
    </location>
</feature>
<gene>
    <name evidence="7" type="ORF">ACFP3T_01460</name>
</gene>
<sequence>MLNNKVKRLVNNIGIFAIGNLGSKLISFILIPIFTRYMSTTDFGHVDLITTTVNMLLPVVALSIADAVFRFAMEKRINQAEVLSTGFLFTMFMILITFAMYPILLFFKVSYVVYIILYLSIGLIQNLLQNFVRGIGFVRVFAINGLVSSVVMAFVGTWLIVYKHTAVQGYLVALIISAAISVAFMVFTTKIWHYFRFNNFSLHMLKSMFRYSIPLIPNAFFWFFTNDASRYFIVGFVGLAANGLYAVATKLPTMINVLYTVFSQAWQISAVEEYESDRDERFFSNVFNANIGLSVVIIGGILIILKPIMSVYVANTYFVAWKVVPSLLFATFFSNLSSFLGTIYLATKKTAGIMKTTIYGMIANVFLNFLLIPTLGLQGAGIGAALGFAFVAFIRLRDIRKYIFIHVNWQLLFSSLFILFLMSVLQFFCRTNSLVMYSLLVVLEIILVFVNLRPIFDARLTSK</sequence>
<dbReference type="InterPro" id="IPR050833">
    <property type="entry name" value="Poly_Biosynth_Transport"/>
</dbReference>
<evidence type="ECO:0000313" key="8">
    <source>
        <dbReference type="Proteomes" id="UP001596253"/>
    </source>
</evidence>